<dbReference type="InterPro" id="IPR005312">
    <property type="entry name" value="DUF1759"/>
</dbReference>
<feature type="domain" description="DUF5641" evidence="1">
    <location>
        <begin position="538"/>
        <end position="595"/>
    </location>
</feature>
<name>A0A8J2L2B0_9HEXA</name>
<dbReference type="EMBL" id="CAJVCH010310405">
    <property type="protein sequence ID" value="CAG7786079.1"/>
    <property type="molecule type" value="Genomic_DNA"/>
</dbReference>
<sequence>MCALAKDDELAQIQIDFESVEKTFDEERVKLGTLLETVAATSAPKEVQLPKLELPTFSGNPDEWIAFRELFVVAVHDNPVLKGSQKLQYLLLALKEKAANCVQTAAITDSYYASAWDRVNKRFHNKHEILKAVIHKLMSQPSIKTESPTAFRALADNTNECVTIFILLERAVDKWDHILVYILVEKLDDESRPLVKVWDASGGQQVIRAMLDNGSQVAIITSSCVQRPGLPWKRATINVTGISNCNAGTSRGRVELQLSSCVVPTFRKVDILLGADVYGVLRLDSRKSGPPGTPLAMNFSLGWVVLGPTGTSAEEPIEDMPERAKEEERIPKIISAAVLANKFPLLERFSSLSTLVRVTAYILRFVQHSAFPSEIKAIARHQRVHSDSNKSPNPFLDQELVLRVGRRLDKAKLVIRSFLYFFLDSPALGVGDQRRVHCIPLAFHFQKRKARSNPQRLAPTSSEPIGVPGISEARNIYCSSRGCLEPSGRRGNNLEVQSPRSSAFRWTVGSWRQVSEVPPEAGAIPEEDDIATEINRLSRWQLSQKIVQHFWKRWSSEYLSRLQQRPKWLATQPNLRIGDLVLVQRKRRIVGRIKCRNVKNDCPPVDCSDAVSVPGKCCKICPEKLKSYENITSDGLLTDDIESNENNKGSKDIRRKDLIGYKMLWLLIYLNYPDVCSRI</sequence>
<organism evidence="2 3">
    <name type="scientific">Allacma fusca</name>
    <dbReference type="NCBI Taxonomy" id="39272"/>
    <lineage>
        <taxon>Eukaryota</taxon>
        <taxon>Metazoa</taxon>
        <taxon>Ecdysozoa</taxon>
        <taxon>Arthropoda</taxon>
        <taxon>Hexapoda</taxon>
        <taxon>Collembola</taxon>
        <taxon>Symphypleona</taxon>
        <taxon>Sminthuridae</taxon>
        <taxon>Allacma</taxon>
    </lineage>
</organism>
<keyword evidence="3" id="KW-1185">Reference proteome</keyword>
<dbReference type="Proteomes" id="UP000708208">
    <property type="component" value="Unassembled WGS sequence"/>
</dbReference>
<evidence type="ECO:0000313" key="3">
    <source>
        <dbReference type="Proteomes" id="UP000708208"/>
    </source>
</evidence>
<proteinExistence type="predicted"/>
<dbReference type="Pfam" id="PF03564">
    <property type="entry name" value="DUF1759"/>
    <property type="match status" value="1"/>
</dbReference>
<dbReference type="Pfam" id="PF18701">
    <property type="entry name" value="DUF5641"/>
    <property type="match status" value="1"/>
</dbReference>
<evidence type="ECO:0000259" key="1">
    <source>
        <dbReference type="Pfam" id="PF18701"/>
    </source>
</evidence>
<dbReference type="PANTHER" id="PTHR47331">
    <property type="entry name" value="PHD-TYPE DOMAIN-CONTAINING PROTEIN"/>
    <property type="match status" value="1"/>
</dbReference>
<accession>A0A8J2L2B0</accession>
<reference evidence="2" key="1">
    <citation type="submission" date="2021-06" db="EMBL/GenBank/DDBJ databases">
        <authorList>
            <person name="Hodson N. C."/>
            <person name="Mongue J. A."/>
            <person name="Jaron S. K."/>
        </authorList>
    </citation>
    <scope>NUCLEOTIDE SEQUENCE</scope>
</reference>
<dbReference type="InterPro" id="IPR040676">
    <property type="entry name" value="DUF5641"/>
</dbReference>
<gene>
    <name evidence="2" type="ORF">AFUS01_LOCUS24663</name>
</gene>
<dbReference type="OrthoDB" id="5984724at2759"/>
<comment type="caution">
    <text evidence="2">The sequence shown here is derived from an EMBL/GenBank/DDBJ whole genome shotgun (WGS) entry which is preliminary data.</text>
</comment>
<dbReference type="AlphaFoldDB" id="A0A8J2L2B0"/>
<protein>
    <recommendedName>
        <fullName evidence="1">DUF5641 domain-containing protein</fullName>
    </recommendedName>
</protein>
<evidence type="ECO:0000313" key="2">
    <source>
        <dbReference type="EMBL" id="CAG7786079.1"/>
    </source>
</evidence>